<proteinExistence type="predicted"/>
<dbReference type="AlphaFoldDB" id="A0A3Q7J6B2"/>
<organism evidence="1">
    <name type="scientific">Solanum lycopersicum</name>
    <name type="common">Tomato</name>
    <name type="synonym">Lycopersicon esculentum</name>
    <dbReference type="NCBI Taxonomy" id="4081"/>
    <lineage>
        <taxon>Eukaryota</taxon>
        <taxon>Viridiplantae</taxon>
        <taxon>Streptophyta</taxon>
        <taxon>Embryophyta</taxon>
        <taxon>Tracheophyta</taxon>
        <taxon>Spermatophyta</taxon>
        <taxon>Magnoliopsida</taxon>
        <taxon>eudicotyledons</taxon>
        <taxon>Gunneridae</taxon>
        <taxon>Pentapetalae</taxon>
        <taxon>asterids</taxon>
        <taxon>lamiids</taxon>
        <taxon>Solanales</taxon>
        <taxon>Solanaceae</taxon>
        <taxon>Solanoideae</taxon>
        <taxon>Solaneae</taxon>
        <taxon>Solanum</taxon>
        <taxon>Solanum subgen. Lycopersicon</taxon>
    </lineage>
</organism>
<reference evidence="1" key="1">
    <citation type="journal article" date="2012" name="Nature">
        <title>The tomato genome sequence provides insights into fleshy fruit evolution.</title>
        <authorList>
            <consortium name="Tomato Genome Consortium"/>
        </authorList>
    </citation>
    <scope>NUCLEOTIDE SEQUENCE [LARGE SCALE GENOMIC DNA]</scope>
    <source>
        <strain evidence="1">cv. Heinz 1706</strain>
    </source>
</reference>
<dbReference type="Proteomes" id="UP000004994">
    <property type="component" value="Chromosome 12"/>
</dbReference>
<accession>A0A3Q7J6B2</accession>
<name>A0A3Q7J6B2_SOLLC</name>
<sequence length="67" mass="7694">MEQYLVAHGPRIQQLEFDLADCKQRGVDSLALLIAIYQYLGRLRSSKHFPGHGEKLNTDIWTPQIVN</sequence>
<evidence type="ECO:0000313" key="2">
    <source>
        <dbReference type="Proteomes" id="UP000004994"/>
    </source>
</evidence>
<protein>
    <submittedName>
        <fullName evidence="1">Uncharacterized protein</fullName>
    </submittedName>
</protein>
<reference evidence="1" key="2">
    <citation type="submission" date="2019-01" db="UniProtKB">
        <authorList>
            <consortium name="EnsemblPlants"/>
        </authorList>
    </citation>
    <scope>IDENTIFICATION</scope>
    <source>
        <strain evidence="1">cv. Heinz 1706</strain>
    </source>
</reference>
<keyword evidence="2" id="KW-1185">Reference proteome</keyword>
<evidence type="ECO:0000313" key="1">
    <source>
        <dbReference type="EnsemblPlants" id="Solyc12g026405.1.1"/>
    </source>
</evidence>
<dbReference type="EnsemblPlants" id="Solyc12g026405.1.1">
    <property type="protein sequence ID" value="Solyc12g026405.1.1"/>
    <property type="gene ID" value="Solyc12g026405.1"/>
</dbReference>
<dbReference type="InParanoid" id="A0A3Q7J6B2"/>
<dbReference type="Gramene" id="Solyc12g026405.1.1">
    <property type="protein sequence ID" value="Solyc12g026405.1.1"/>
    <property type="gene ID" value="Solyc12g026405.1"/>
</dbReference>